<sequence>MYKRYSGMLAGTLLTVVGLAVVGLTGCSNGSSSSSTVSVKVWVSQGDFDDAYVWSTAVTEGGQLSVDSEGRLSHSEYDTDEDSEIKATIASEEVQQFTLVGKVEDTDLDVPGTTRLCQWMDGCITAAATVAFGERYSAIGSLWRTVAYDLQSDERVRLTPFTDLAATLAYERLYLESTAEWDTTGYYSAWSVVQSVSQLSRLLGVEDIQTTRPADLTHIDNWNGSQASTLDQIRYGALVSAWSHLEESYAGDTTLVAEVGADIVTNDGQWLQSGDSQTVSLAQLFQLARDNLAALEVTNTTAATYVATVIGTFDTDIAALQDGELTAVVPETIENLVGSGDYDDFILGLQRTKAFVDTLRTYQDSFFEEGYREEVDAYLDMVKAVGDDNADEFQALIDAYLQTYELYTSCYLNAGCPTQDSSMAWLTSIDSYNSATGILKLNDGAITVSQRVADVNTTDDDDEPDASHAIDVLIVGTYQQGDLVFNIDHYYENDDDDNDIERPSAVRVYYTDEVSQLADSSSNEIIGYELRWGDFEFYDQTTLNTADELEFDGYFRLFYRGVRDPLDATSALRFNIDTVVLDSRVSDNVKGDNGDDDEYADLYVGAAASNAAEFYPDQEFAPFTGFFTPNSSADFAKGTVASGLLSYATGSETVKNQAVEYLDIHVPLGESLRYRLYPTIEREDESDVDGDDDLDELVNTYDTEECYLVQNGSTWAVDTCEPKNRYYGEADFTDYVNTLWASGVLSRISIDGRGTYFVEWAANSTDSNGCMVLDDLESSSADLDGTLYDPMVLGLNTLRFQTEVILDNQPDTLLDVYINAPTVDDYRITAALSHDYSSTSTSGYVTIGSGSSLDRIILNYRTDYTFETTGSLAIYKDGVSLSLDDGSTDKVDSTLTLYLNESNGADPLPYTYLVNDEGDYERCVTSNQAEWDESYSLDTATFYLNYRDVVYGRITKENGTWVVRYIDGTFETLQ</sequence>
<reference evidence="1 2" key="1">
    <citation type="submission" date="2024-03" db="EMBL/GenBank/DDBJ databases">
        <title>High-quality draft genome sequence of Oceanobacter sp. wDCs-4.</title>
        <authorList>
            <person name="Dong C."/>
        </authorList>
    </citation>
    <scope>NUCLEOTIDE SEQUENCE [LARGE SCALE GENOMIC DNA]</scope>
    <source>
        <strain evidence="2">wDCs-4</strain>
    </source>
</reference>
<organism evidence="1 2">
    <name type="scientific">Oceanobacter antarcticus</name>
    <dbReference type="NCBI Taxonomy" id="3133425"/>
    <lineage>
        <taxon>Bacteria</taxon>
        <taxon>Pseudomonadati</taxon>
        <taxon>Pseudomonadota</taxon>
        <taxon>Gammaproteobacteria</taxon>
        <taxon>Oceanospirillales</taxon>
        <taxon>Oceanospirillaceae</taxon>
        <taxon>Oceanobacter</taxon>
    </lineage>
</organism>
<comment type="caution">
    <text evidence="1">The sequence shown here is derived from an EMBL/GenBank/DDBJ whole genome shotgun (WGS) entry which is preliminary data.</text>
</comment>
<name>A0ABW8NG18_9GAMM</name>
<accession>A0ABW8NG18</accession>
<dbReference type="RefSeq" id="WP_416205211.1">
    <property type="nucleotide sequence ID" value="NZ_JBBKTX010000005.1"/>
</dbReference>
<evidence type="ECO:0000313" key="1">
    <source>
        <dbReference type="EMBL" id="MFK4751847.1"/>
    </source>
</evidence>
<gene>
    <name evidence="1" type="ORF">WG929_05415</name>
</gene>
<dbReference type="EMBL" id="JBBKTX010000005">
    <property type="protein sequence ID" value="MFK4751847.1"/>
    <property type="molecule type" value="Genomic_DNA"/>
</dbReference>
<protein>
    <submittedName>
        <fullName evidence="1">Uncharacterized protein</fullName>
    </submittedName>
</protein>
<keyword evidence="2" id="KW-1185">Reference proteome</keyword>
<proteinExistence type="predicted"/>
<evidence type="ECO:0000313" key="2">
    <source>
        <dbReference type="Proteomes" id="UP001620597"/>
    </source>
</evidence>
<dbReference type="Proteomes" id="UP001620597">
    <property type="component" value="Unassembled WGS sequence"/>
</dbReference>
<dbReference type="PROSITE" id="PS51257">
    <property type="entry name" value="PROKAR_LIPOPROTEIN"/>
    <property type="match status" value="1"/>
</dbReference>